<sequence length="559" mass="61791">MADQDTTLPGETIPQSSHPLPRQRMGVQRDQALPNPQPWPAPQKLDWDLHVSTRTASRLHRVAVHKSITLLNTCLQETEALAVAQSSPAAVESVYPEQAPNLAEHQLNSSDYWDTILSLPKPEDADLEHVTRSLRRSEIQTSTAAQSEDTENDSAGADTPLPTPTQLTVAGSSQPSHNETVDSSISMEDMPAIDNEQPNPFDNMGIPMDLDVAVPSGIDSVQAEAPRDDGAPSHIEDEAMKDDNVYFNDDEILSGTENTAGELLADWLESKELDKELLDAKSDKSTKSESLAGSEDLSNTATSFALSDSTDAMDTGIEIPFLPLDQPVPRVLRWPSPEWIRDYPSNDSWPFNLYDYLFRIEKIRRNVRSALQQRGLENTENAGSTMADASNLAGAGYDDGGEEEDNVDGRFDLLQMQNNWNADVAEDVIEFFNKAGPDATLISAAHLRRLKATVAQLGLMVRISATAITRREKMPANRNHLFQSLHSVRGDKSHVMHSKGLGSTLREVISVDEPWPEAWEVGLLRPERRKLFVMGKKEYQTSKKDDQDGLFFVGAGEDE</sequence>
<feature type="region of interest" description="Disordered" evidence="1">
    <location>
        <begin position="379"/>
        <end position="402"/>
    </location>
</feature>
<dbReference type="AlphaFoldDB" id="A0A9P7ZJM2"/>
<feature type="compositionally biased region" description="Polar residues" evidence="1">
    <location>
        <begin position="379"/>
        <end position="388"/>
    </location>
</feature>
<dbReference type="RefSeq" id="XP_046116876.1">
    <property type="nucleotide sequence ID" value="XM_046262306.1"/>
</dbReference>
<evidence type="ECO:0000256" key="1">
    <source>
        <dbReference type="SAM" id="MobiDB-lite"/>
    </source>
</evidence>
<feature type="compositionally biased region" description="Polar residues" evidence="1">
    <location>
        <begin position="1"/>
        <end position="18"/>
    </location>
</feature>
<organism evidence="2 3">
    <name type="scientific">Emericellopsis atlantica</name>
    <dbReference type="NCBI Taxonomy" id="2614577"/>
    <lineage>
        <taxon>Eukaryota</taxon>
        <taxon>Fungi</taxon>
        <taxon>Dikarya</taxon>
        <taxon>Ascomycota</taxon>
        <taxon>Pezizomycotina</taxon>
        <taxon>Sordariomycetes</taxon>
        <taxon>Hypocreomycetidae</taxon>
        <taxon>Hypocreales</taxon>
        <taxon>Bionectriaceae</taxon>
        <taxon>Emericellopsis</taxon>
    </lineage>
</organism>
<comment type="caution">
    <text evidence="2">The sequence shown here is derived from an EMBL/GenBank/DDBJ whole genome shotgun (WGS) entry which is preliminary data.</text>
</comment>
<feature type="compositionally biased region" description="Polar residues" evidence="1">
    <location>
        <begin position="164"/>
        <end position="183"/>
    </location>
</feature>
<evidence type="ECO:0000313" key="2">
    <source>
        <dbReference type="EMBL" id="KAG9252952.1"/>
    </source>
</evidence>
<feature type="region of interest" description="Disordered" evidence="1">
    <location>
        <begin position="279"/>
        <end position="298"/>
    </location>
</feature>
<feature type="compositionally biased region" description="Basic and acidic residues" evidence="1">
    <location>
        <begin position="129"/>
        <end position="138"/>
    </location>
</feature>
<reference evidence="2" key="1">
    <citation type="journal article" date="2021" name="IMA Fungus">
        <title>Genomic characterization of three marine fungi, including Emericellopsis atlantica sp. nov. with signatures of a generalist lifestyle and marine biomass degradation.</title>
        <authorList>
            <person name="Hagestad O.C."/>
            <person name="Hou L."/>
            <person name="Andersen J.H."/>
            <person name="Hansen E.H."/>
            <person name="Altermark B."/>
            <person name="Li C."/>
            <person name="Kuhnert E."/>
            <person name="Cox R.J."/>
            <person name="Crous P.W."/>
            <person name="Spatafora J.W."/>
            <person name="Lail K."/>
            <person name="Amirebrahimi M."/>
            <person name="Lipzen A."/>
            <person name="Pangilinan J."/>
            <person name="Andreopoulos W."/>
            <person name="Hayes R.D."/>
            <person name="Ng V."/>
            <person name="Grigoriev I.V."/>
            <person name="Jackson S.A."/>
            <person name="Sutton T.D.S."/>
            <person name="Dobson A.D.W."/>
            <person name="Rama T."/>
        </authorList>
    </citation>
    <scope>NUCLEOTIDE SEQUENCE</scope>
    <source>
        <strain evidence="2">TS7</strain>
    </source>
</reference>
<accession>A0A9P7ZJM2</accession>
<dbReference type="Proteomes" id="UP000887229">
    <property type="component" value="Unassembled WGS sequence"/>
</dbReference>
<name>A0A9P7ZJM2_9HYPO</name>
<gene>
    <name evidence="2" type="ORF">F5Z01DRAFT_637705</name>
</gene>
<dbReference type="EMBL" id="MU251259">
    <property type="protein sequence ID" value="KAG9252952.1"/>
    <property type="molecule type" value="Genomic_DNA"/>
</dbReference>
<dbReference type="GeneID" id="70293209"/>
<keyword evidence="3" id="KW-1185">Reference proteome</keyword>
<feature type="compositionally biased region" description="Polar residues" evidence="1">
    <location>
        <begin position="288"/>
        <end position="298"/>
    </location>
</feature>
<dbReference type="OrthoDB" id="4899474at2759"/>
<proteinExistence type="predicted"/>
<feature type="region of interest" description="Disordered" evidence="1">
    <location>
        <begin position="1"/>
        <end position="41"/>
    </location>
</feature>
<evidence type="ECO:0000313" key="3">
    <source>
        <dbReference type="Proteomes" id="UP000887229"/>
    </source>
</evidence>
<protein>
    <submittedName>
        <fullName evidence="2">Uncharacterized protein</fullName>
    </submittedName>
</protein>
<feature type="region of interest" description="Disordered" evidence="1">
    <location>
        <begin position="129"/>
        <end position="183"/>
    </location>
</feature>